<evidence type="ECO:0000313" key="1">
    <source>
        <dbReference type="EMBL" id="CAA87624.1"/>
    </source>
</evidence>
<reference evidence="1" key="1">
    <citation type="journal article" date="1995" name="J. Mol. Biol.">
        <title>Complete sequence of the mitochondrial DNA of the rhodophyte Chondrus crispus (Gigartinales). Gene content and genome organization.</title>
        <authorList>
            <person name="Leblanc C."/>
            <person name="Boyen C."/>
            <person name="Richard O."/>
            <person name="Bonnard G."/>
            <person name="Grienenberger J.M."/>
            <person name="Kloareg B."/>
        </authorList>
    </citation>
    <scope>NUCLEOTIDE SEQUENCE</scope>
    <source>
        <tissue evidence="1">Apices</tissue>
    </source>
</reference>
<gene>
    <name evidence="1" type="primary">putative orf104</name>
</gene>
<dbReference type="AlphaFoldDB" id="Q36339"/>
<accession>Q36339</accession>
<protein>
    <submittedName>
        <fullName evidence="1">Putative orf104 protein</fullName>
    </submittedName>
</protein>
<name>Q36339_CHOCR</name>
<organism evidence="1">
    <name type="scientific">Chondrus crispus</name>
    <name type="common">Carrageen Irish moss</name>
    <name type="synonym">Polymorpha crispa</name>
    <dbReference type="NCBI Taxonomy" id="2769"/>
    <lineage>
        <taxon>Eukaryota</taxon>
        <taxon>Rhodophyta</taxon>
        <taxon>Florideophyceae</taxon>
        <taxon>Rhodymeniophycidae</taxon>
        <taxon>Gigartinales</taxon>
        <taxon>Gigartinaceae</taxon>
        <taxon>Chondrus</taxon>
    </lineage>
</organism>
<geneLocation type="mitochondrion" evidence="1"/>
<dbReference type="PIR" id="S59108">
    <property type="entry name" value="S59108"/>
</dbReference>
<proteinExistence type="predicted"/>
<dbReference type="EMBL" id="Z47547">
    <property type="protein sequence ID" value="CAA87624.1"/>
    <property type="molecule type" value="Genomic_DNA"/>
</dbReference>
<keyword evidence="1" id="KW-0496">Mitochondrion</keyword>
<sequence>MTSRCYGRTYSCFSINSCSNDGYSRCFFDDSIFSIIGILPYNFIYINYFRFFNCFFCGGNGCFSTWFKKSYCLLNMQPIRIHDFFLWNVLLRCKFIPFSKSCIF</sequence>